<feature type="transmembrane region" description="Helical" evidence="7">
    <location>
        <begin position="344"/>
        <end position="363"/>
    </location>
</feature>
<protein>
    <recommendedName>
        <fullName evidence="10">Natural resistance-associated macrophage protein</fullName>
    </recommendedName>
</protein>
<feature type="transmembrane region" description="Helical" evidence="7">
    <location>
        <begin position="53"/>
        <end position="73"/>
    </location>
</feature>
<evidence type="ECO:0000313" key="8">
    <source>
        <dbReference type="EMBL" id="EQB12946.1"/>
    </source>
</evidence>
<evidence type="ECO:0000256" key="6">
    <source>
        <dbReference type="ARBA" id="ARBA00023136"/>
    </source>
</evidence>
<evidence type="ECO:0000313" key="9">
    <source>
        <dbReference type="Proteomes" id="UP000015527"/>
    </source>
</evidence>
<feature type="transmembrane region" description="Helical" evidence="7">
    <location>
        <begin position="300"/>
        <end position="323"/>
    </location>
</feature>
<comment type="caution">
    <text evidence="8">The sequence shown here is derived from an EMBL/GenBank/DDBJ whole genome shotgun (WGS) entry which is preliminary data.</text>
</comment>
<dbReference type="OrthoDB" id="9787548at2"/>
<dbReference type="Pfam" id="PF01566">
    <property type="entry name" value="Nramp"/>
    <property type="match status" value="1"/>
</dbReference>
<reference evidence="8 9" key="1">
    <citation type="journal article" date="2013" name="Genome Announc.">
        <title>Genome Sequence of Novosphingobium lindaniclasticum LE124T, Isolated from a Hexachlorocyclohexane Dumpsite.</title>
        <authorList>
            <person name="Saxena A."/>
            <person name="Nayyar N."/>
            <person name="Sangwan N."/>
            <person name="Kumari R."/>
            <person name="Khurana J.P."/>
            <person name="Lal R."/>
        </authorList>
    </citation>
    <scope>NUCLEOTIDE SEQUENCE [LARGE SCALE GENOMIC DNA]</scope>
    <source>
        <strain evidence="8 9">LE124</strain>
    </source>
</reference>
<keyword evidence="9" id="KW-1185">Reference proteome</keyword>
<evidence type="ECO:0008006" key="10">
    <source>
        <dbReference type="Google" id="ProtNLM"/>
    </source>
</evidence>
<evidence type="ECO:0000256" key="1">
    <source>
        <dbReference type="ARBA" id="ARBA00004141"/>
    </source>
</evidence>
<keyword evidence="3 7" id="KW-0812">Transmembrane</keyword>
<gene>
    <name evidence="8" type="ORF">L284_14920</name>
</gene>
<feature type="transmembrane region" description="Helical" evidence="7">
    <location>
        <begin position="94"/>
        <end position="115"/>
    </location>
</feature>
<dbReference type="AlphaFoldDB" id="T0H9F4"/>
<feature type="transmembrane region" description="Helical" evidence="7">
    <location>
        <begin position="250"/>
        <end position="272"/>
    </location>
</feature>
<keyword evidence="4" id="KW-0769">Symport</keyword>
<dbReference type="GO" id="GO:0005886">
    <property type="term" value="C:plasma membrane"/>
    <property type="evidence" value="ECO:0007669"/>
    <property type="project" value="TreeGrafter"/>
</dbReference>
<keyword evidence="5 7" id="KW-1133">Transmembrane helix</keyword>
<dbReference type="RefSeq" id="WP_021234806.1">
    <property type="nucleotide sequence ID" value="NZ_ATHL01000092.1"/>
</dbReference>
<keyword evidence="6 7" id="KW-0472">Membrane</keyword>
<accession>T0H9F4</accession>
<dbReference type="GO" id="GO:0005384">
    <property type="term" value="F:manganese ion transmembrane transporter activity"/>
    <property type="evidence" value="ECO:0007669"/>
    <property type="project" value="TreeGrafter"/>
</dbReference>
<feature type="transmembrane region" description="Helical" evidence="7">
    <location>
        <begin position="121"/>
        <end position="144"/>
    </location>
</feature>
<name>T0H9F4_9SPHN</name>
<feature type="transmembrane region" description="Helical" evidence="7">
    <location>
        <begin position="156"/>
        <end position="176"/>
    </location>
</feature>
<feature type="transmembrane region" description="Helical" evidence="7">
    <location>
        <begin position="369"/>
        <end position="388"/>
    </location>
</feature>
<evidence type="ECO:0000256" key="2">
    <source>
        <dbReference type="ARBA" id="ARBA00022448"/>
    </source>
</evidence>
<evidence type="ECO:0000256" key="7">
    <source>
        <dbReference type="SAM" id="Phobius"/>
    </source>
</evidence>
<comment type="subcellular location">
    <subcellularLocation>
        <location evidence="1">Membrane</location>
        <topology evidence="1">Multi-pass membrane protein</topology>
    </subcellularLocation>
</comment>
<dbReference type="EMBL" id="ATHL01000092">
    <property type="protein sequence ID" value="EQB12946.1"/>
    <property type="molecule type" value="Genomic_DNA"/>
</dbReference>
<keyword evidence="2" id="KW-0813">Transport</keyword>
<evidence type="ECO:0000256" key="3">
    <source>
        <dbReference type="ARBA" id="ARBA00022692"/>
    </source>
</evidence>
<organism evidence="8 9">
    <name type="scientific">Novosphingobium lindaniclasticum LE124</name>
    <dbReference type="NCBI Taxonomy" id="1096930"/>
    <lineage>
        <taxon>Bacteria</taxon>
        <taxon>Pseudomonadati</taxon>
        <taxon>Pseudomonadota</taxon>
        <taxon>Alphaproteobacteria</taxon>
        <taxon>Sphingomonadales</taxon>
        <taxon>Sphingomonadaceae</taxon>
        <taxon>Novosphingobium</taxon>
    </lineage>
</organism>
<evidence type="ECO:0000256" key="5">
    <source>
        <dbReference type="ARBA" id="ARBA00022989"/>
    </source>
</evidence>
<feature type="transmembrane region" description="Helical" evidence="7">
    <location>
        <begin position="409"/>
        <end position="430"/>
    </location>
</feature>
<dbReference type="Proteomes" id="UP000015527">
    <property type="component" value="Unassembled WGS sequence"/>
</dbReference>
<dbReference type="GO" id="GO:0015086">
    <property type="term" value="F:cadmium ion transmembrane transporter activity"/>
    <property type="evidence" value="ECO:0007669"/>
    <property type="project" value="TreeGrafter"/>
</dbReference>
<feature type="transmembrane region" description="Helical" evidence="7">
    <location>
        <begin position="196"/>
        <end position="215"/>
    </location>
</feature>
<dbReference type="GO" id="GO:0015293">
    <property type="term" value="F:symporter activity"/>
    <property type="evidence" value="ECO:0007669"/>
    <property type="project" value="UniProtKB-KW"/>
</dbReference>
<dbReference type="InterPro" id="IPR001046">
    <property type="entry name" value="NRAMP_fam"/>
</dbReference>
<dbReference type="eggNOG" id="COG1914">
    <property type="taxonomic scope" value="Bacteria"/>
</dbReference>
<dbReference type="PATRIC" id="fig|1096930.3.peg.2971"/>
<proteinExistence type="predicted"/>
<dbReference type="GO" id="GO:0034755">
    <property type="term" value="P:iron ion transmembrane transport"/>
    <property type="evidence" value="ECO:0007669"/>
    <property type="project" value="TreeGrafter"/>
</dbReference>
<evidence type="ECO:0000256" key="4">
    <source>
        <dbReference type="ARBA" id="ARBA00022847"/>
    </source>
</evidence>
<sequence>MTGSGGAAVPEPDGKRPGGIARLIGTGIITGAADDDPSAIGTYASAGARFGFAFLWIAPVLLPMMYVVVYLSAKIGRVYGKGLFGAVRDRYPRWLLAVLVAGAFTGNLIEAAANLGGMGAALNLLVPVPIPLIVVGVAVIVVGLQIFGSYDLIRSVFRWLTLALFSYVVAAILARPDWSAVLSSTFMPPMRWDSEFLMMVVACIGTSLSAYVYTWQSNQEVEEQILEGKRHWWQRRGASRAELIRTRREVIVGMLFSNLILYFIILSTGATLHASGQHEIGSAAQAAAALEPLAGPWAKVLFAAGVVGVGFLAVPVMTTGAAYDLVQGIGGKGSLHHRLSEAKLFYGVIVLATMIAVALNFLGFNPMRALVWSGIVQGFSVPPLLLVMMLMTNDRVMMQGRRNGVLTNVLGWGTTAATFAATACLVGAWAR</sequence>
<dbReference type="PANTHER" id="PTHR11706">
    <property type="entry name" value="SOLUTE CARRIER PROTEIN FAMILY 11 MEMBER"/>
    <property type="match status" value="1"/>
</dbReference>
<dbReference type="PANTHER" id="PTHR11706:SF33">
    <property type="entry name" value="NATURAL RESISTANCE-ASSOCIATED MACROPHAGE PROTEIN 2"/>
    <property type="match status" value="1"/>
</dbReference>